<keyword evidence="5" id="KW-1185">Reference proteome</keyword>
<reference evidence="3" key="2">
    <citation type="journal article" date="2019" name="IMA Fungus">
        <title>Genome sequencing and comparison of five Tilletia species to identify candidate genes for the detection of regulated species infecting wheat.</title>
        <authorList>
            <person name="Nguyen H.D.T."/>
            <person name="Sultana T."/>
            <person name="Kesanakurti P."/>
            <person name="Hambleton S."/>
        </authorList>
    </citation>
    <scope>NUCLEOTIDE SEQUENCE</scope>
    <source>
        <strain evidence="3">DAOMC 238032</strain>
    </source>
</reference>
<comment type="caution">
    <text evidence="3">The sequence shown here is derived from an EMBL/GenBank/DDBJ whole genome shotgun (WGS) entry which is preliminary data.</text>
</comment>
<dbReference type="Proteomes" id="UP000077671">
    <property type="component" value="Unassembled WGS sequence"/>
</dbReference>
<evidence type="ECO:0000313" key="3">
    <source>
        <dbReference type="EMBL" id="KAE8259498.1"/>
    </source>
</evidence>
<name>A0A177VCP8_9BASI</name>
<reference evidence="2" key="3">
    <citation type="submission" date="2020-10" db="EMBL/GenBank/DDBJ databases">
        <authorList>
            <person name="Sedaghatjoo S."/>
        </authorList>
    </citation>
    <scope>NUCLEOTIDE SEQUENCE</scope>
    <source>
        <strain evidence="2">AZH3</strain>
    </source>
</reference>
<proteinExistence type="predicted"/>
<gene>
    <name evidence="3" type="ORF">A4X03_0g4075</name>
    <name evidence="2" type="ORF">JKIAZH3_G7925</name>
</gene>
<dbReference type="EMBL" id="CAJHJG010002098">
    <property type="protein sequence ID" value="CAD6917465.1"/>
    <property type="molecule type" value="Genomic_DNA"/>
</dbReference>
<dbReference type="AlphaFoldDB" id="A0A177VCP8"/>
<dbReference type="EMBL" id="LWDD02000520">
    <property type="protein sequence ID" value="KAE8259498.1"/>
    <property type="molecule type" value="Genomic_DNA"/>
</dbReference>
<sequence length="139" mass="14945">MSGRGGRRTGLDEIGEALLLGDDFRLVVRGSERLAECRVCFELAGRPMKLAKIHQHRQTAAHERALRTHRVPLQPLLRPQPQPRPEAGTQGSCGGSAFANHGVLTIGLDAGDDGLFDVTTNRAPVVPVLSAAPRDRLLG</sequence>
<evidence type="ECO:0000313" key="5">
    <source>
        <dbReference type="Proteomes" id="UP000836402"/>
    </source>
</evidence>
<evidence type="ECO:0000313" key="2">
    <source>
        <dbReference type="EMBL" id="CAD6917465.1"/>
    </source>
</evidence>
<feature type="region of interest" description="Disordered" evidence="1">
    <location>
        <begin position="75"/>
        <end position="94"/>
    </location>
</feature>
<accession>A0A177VCP8</accession>
<evidence type="ECO:0000313" key="4">
    <source>
        <dbReference type="Proteomes" id="UP000077671"/>
    </source>
</evidence>
<organism evidence="3 4">
    <name type="scientific">Tilletia caries</name>
    <name type="common">wheat bunt fungus</name>
    <dbReference type="NCBI Taxonomy" id="13290"/>
    <lineage>
        <taxon>Eukaryota</taxon>
        <taxon>Fungi</taxon>
        <taxon>Dikarya</taxon>
        <taxon>Basidiomycota</taxon>
        <taxon>Ustilaginomycotina</taxon>
        <taxon>Exobasidiomycetes</taxon>
        <taxon>Tilletiales</taxon>
        <taxon>Tilletiaceae</taxon>
        <taxon>Tilletia</taxon>
    </lineage>
</organism>
<protein>
    <submittedName>
        <fullName evidence="3">Uncharacterized protein</fullName>
    </submittedName>
</protein>
<evidence type="ECO:0000256" key="1">
    <source>
        <dbReference type="SAM" id="MobiDB-lite"/>
    </source>
</evidence>
<reference evidence="3" key="1">
    <citation type="submission" date="2016-04" db="EMBL/GenBank/DDBJ databases">
        <authorList>
            <person name="Nguyen H.D."/>
            <person name="Kesanakurti P."/>
            <person name="Cullis J."/>
            <person name="Levesque C.A."/>
            <person name="Hambleton S."/>
        </authorList>
    </citation>
    <scope>NUCLEOTIDE SEQUENCE</scope>
    <source>
        <strain evidence="3">DAOMC 238032</strain>
    </source>
</reference>
<dbReference type="Proteomes" id="UP000836402">
    <property type="component" value="Unassembled WGS sequence"/>
</dbReference>